<protein>
    <submittedName>
        <fullName evidence="1">HAD family hydrolase</fullName>
    </submittedName>
</protein>
<evidence type="ECO:0000313" key="2">
    <source>
        <dbReference type="Proteomes" id="UP001596977"/>
    </source>
</evidence>
<sequence>MPTSVRAHELETLLDHAPPGIEILSLDCFDTLIWRNTHAPTDVFADLALPGGGIEPRMWGESEARKRAWSKRGLKEIRIEDVYRHMLPGADEAAVSAAVERELAIEARHAFAFAPAVALIREAKRRGLTVIIVSDMYLSEPQLRAHIAAAAGEELVALIDRVFVSAQYGEGKRDGLFDHVLKEMGADPARILHVGDNRRADFQAPRELGIHAVHLIQFDDEAAARLRMEAATALILDPQAGISRPVHQAHRTRVALRASSDPAYALGHDVMGPALHSFSYWLKAELDALSQAAGRPVRPLFVMRDGYLPYRVFDALFPEAGAATVEISRFVALRASISDEEALDKYLEEWIERIPIRSIGRQLMLFENEYAKFLKGDAEAQRKAFVKFLHTPDMQRKIFTRRAGFLKKFIAHLARAGVYPGDAVCLVDIGYNGTVQNFLTPVLREAMNVTLHGRYIFLREKKASGLDKKGMIDVRNYDYRTLHALSRSIVVVEQLCNVEQGSTIDFTAEGEPVREQVDAKAAHNAARGTVQQACLDYALESGLGRVRAPDSDDLDGRCRAAAAALARLFFLPNASEVRVFESFVYDYNMGTSATEMLIDPDRGSQGLRRRGLTFYNDHIPQFMSAELQAQGLPVSLANFAASRFKLDLRSSDFEVGGVPVPAMLVTPRDQAAVRFDAFPTAEGYYRMRIPVGRQRPTVAIQIGQIAEWVQVEELSYTPVSGMVPGKEHDATRAARAITDAMEAAAPGLYRADPAGMLLIPPPEGVDEPYVVSLVFRPVVWRRKAAEAKVKAAA</sequence>
<gene>
    <name evidence="1" type="ORF">ACFQ1E_08975</name>
</gene>
<dbReference type="InterPro" id="IPR023214">
    <property type="entry name" value="HAD_sf"/>
</dbReference>
<dbReference type="RefSeq" id="WP_264943836.1">
    <property type="nucleotide sequence ID" value="NZ_JAPDRA010000003.1"/>
</dbReference>
<evidence type="ECO:0000313" key="1">
    <source>
        <dbReference type="EMBL" id="MFD0946467.1"/>
    </source>
</evidence>
<comment type="caution">
    <text evidence="1">The sequence shown here is derived from an EMBL/GenBank/DDBJ whole genome shotgun (WGS) entry which is preliminary data.</text>
</comment>
<name>A0ABW3H5P2_9SPHN</name>
<dbReference type="GO" id="GO:0016787">
    <property type="term" value="F:hydrolase activity"/>
    <property type="evidence" value="ECO:0007669"/>
    <property type="project" value="UniProtKB-KW"/>
</dbReference>
<dbReference type="Gene3D" id="3.40.50.1000">
    <property type="entry name" value="HAD superfamily/HAD-like"/>
    <property type="match status" value="1"/>
</dbReference>
<dbReference type="Pfam" id="PF00702">
    <property type="entry name" value="Hydrolase"/>
    <property type="match status" value="1"/>
</dbReference>
<keyword evidence="2" id="KW-1185">Reference proteome</keyword>
<organism evidence="1 2">
    <name type="scientific">Sphingomonas canadensis</name>
    <dbReference type="NCBI Taxonomy" id="1219257"/>
    <lineage>
        <taxon>Bacteria</taxon>
        <taxon>Pseudomonadati</taxon>
        <taxon>Pseudomonadota</taxon>
        <taxon>Alphaproteobacteria</taxon>
        <taxon>Sphingomonadales</taxon>
        <taxon>Sphingomonadaceae</taxon>
        <taxon>Sphingomonas</taxon>
    </lineage>
</organism>
<dbReference type="Proteomes" id="UP001596977">
    <property type="component" value="Unassembled WGS sequence"/>
</dbReference>
<keyword evidence="1" id="KW-0378">Hydrolase</keyword>
<dbReference type="SUPFAM" id="SSF56784">
    <property type="entry name" value="HAD-like"/>
    <property type="match status" value="1"/>
</dbReference>
<proteinExistence type="predicted"/>
<dbReference type="InterPro" id="IPR036412">
    <property type="entry name" value="HAD-like_sf"/>
</dbReference>
<accession>A0ABW3H5P2</accession>
<dbReference type="EMBL" id="JBHTJG010000003">
    <property type="protein sequence ID" value="MFD0946467.1"/>
    <property type="molecule type" value="Genomic_DNA"/>
</dbReference>
<reference evidence="2" key="1">
    <citation type="journal article" date="2019" name="Int. J. Syst. Evol. Microbiol.">
        <title>The Global Catalogue of Microorganisms (GCM) 10K type strain sequencing project: providing services to taxonomists for standard genome sequencing and annotation.</title>
        <authorList>
            <consortium name="The Broad Institute Genomics Platform"/>
            <consortium name="The Broad Institute Genome Sequencing Center for Infectious Disease"/>
            <person name="Wu L."/>
            <person name="Ma J."/>
        </authorList>
    </citation>
    <scope>NUCLEOTIDE SEQUENCE [LARGE SCALE GENOMIC DNA]</scope>
    <source>
        <strain evidence="2">CCUG 62982</strain>
    </source>
</reference>